<dbReference type="OrthoDB" id="4337778at2"/>
<keyword evidence="5" id="KW-1185">Reference proteome</keyword>
<reference evidence="5" key="2">
    <citation type="submission" date="2015-11" db="EMBL/GenBank/DDBJ databases">
        <authorList>
            <person name="Dugat-Bony E."/>
        </authorList>
    </citation>
    <scope>NUCLEOTIDE SEQUENCE [LARGE SCALE GENOMIC DNA]</scope>
    <source>
        <strain evidence="5">Mu292</strain>
    </source>
</reference>
<organism evidence="3 5">
    <name type="scientific">Corynebacterium variabile</name>
    <dbReference type="NCBI Taxonomy" id="1727"/>
    <lineage>
        <taxon>Bacteria</taxon>
        <taxon>Bacillati</taxon>
        <taxon>Actinomycetota</taxon>
        <taxon>Actinomycetes</taxon>
        <taxon>Mycobacteriales</taxon>
        <taxon>Corynebacteriaceae</taxon>
        <taxon>Corynebacterium</taxon>
    </lineage>
</organism>
<evidence type="ECO:0000313" key="3">
    <source>
        <dbReference type="EMBL" id="CUU66670.1"/>
    </source>
</evidence>
<dbReference type="Proteomes" id="UP000319986">
    <property type="component" value="Unassembled WGS sequence"/>
</dbReference>
<dbReference type="GeneID" id="82888259"/>
<protein>
    <submittedName>
        <fullName evidence="3">Uncharacterized protein</fullName>
    </submittedName>
</protein>
<reference evidence="3" key="1">
    <citation type="submission" date="2015-11" db="EMBL/GenBank/DDBJ databases">
        <authorList>
            <person name="Zhang Y."/>
            <person name="Guo Z."/>
        </authorList>
    </citation>
    <scope>NUCLEOTIDE SEQUENCE [LARGE SCALE GENOMIC DNA]</scope>
    <source>
        <strain evidence="3">Mu292</strain>
    </source>
</reference>
<dbReference type="EMBL" id="BJNT01000017">
    <property type="protein sequence ID" value="GEC86828.1"/>
    <property type="molecule type" value="Genomic_DNA"/>
</dbReference>
<keyword evidence="2" id="KW-0472">Membrane</keyword>
<evidence type="ECO:0000256" key="2">
    <source>
        <dbReference type="SAM" id="Phobius"/>
    </source>
</evidence>
<proteinExistence type="predicted"/>
<evidence type="ECO:0000256" key="1">
    <source>
        <dbReference type="SAM" id="MobiDB-lite"/>
    </source>
</evidence>
<accession>A0A0X2NPK5</accession>
<keyword evidence="2" id="KW-1133">Transmembrane helix</keyword>
<dbReference type="AlphaFoldDB" id="A0A0X2NPK5"/>
<dbReference type="RefSeq" id="WP_141330616.1">
    <property type="nucleotide sequence ID" value="NZ_BJNT01000017.1"/>
</dbReference>
<keyword evidence="2" id="KW-0812">Transmembrane</keyword>
<feature type="transmembrane region" description="Helical" evidence="2">
    <location>
        <begin position="153"/>
        <end position="171"/>
    </location>
</feature>
<evidence type="ECO:0000313" key="4">
    <source>
        <dbReference type="EMBL" id="GEC86828.1"/>
    </source>
</evidence>
<dbReference type="EMBL" id="FAUH01000013">
    <property type="protein sequence ID" value="CUU66670.1"/>
    <property type="molecule type" value="Genomic_DNA"/>
</dbReference>
<feature type="transmembrane region" description="Helical" evidence="2">
    <location>
        <begin position="54"/>
        <end position="72"/>
    </location>
</feature>
<gene>
    <name evidence="4" type="ORF">CVA01_21420</name>
    <name evidence="3" type="ORF">CVAR292_02017</name>
</gene>
<reference evidence="4 6" key="3">
    <citation type="submission" date="2019-06" db="EMBL/GenBank/DDBJ databases">
        <title>Whole genome shotgun sequence of Corynebacterium variabile NBRC 15286.</title>
        <authorList>
            <person name="Hosoyama A."/>
            <person name="Uohara A."/>
            <person name="Ohji S."/>
            <person name="Ichikawa N."/>
        </authorList>
    </citation>
    <scope>NUCLEOTIDE SEQUENCE [LARGE SCALE GENOMIC DNA]</scope>
    <source>
        <strain evidence="4 6">NBRC 15286</strain>
    </source>
</reference>
<name>A0A0X2NPK5_9CORY</name>
<feature type="region of interest" description="Disordered" evidence="1">
    <location>
        <begin position="1"/>
        <end position="28"/>
    </location>
</feature>
<evidence type="ECO:0000313" key="6">
    <source>
        <dbReference type="Proteomes" id="UP000319986"/>
    </source>
</evidence>
<dbReference type="Proteomes" id="UP000182498">
    <property type="component" value="Unassembled WGS sequence"/>
</dbReference>
<feature type="transmembrane region" description="Helical" evidence="2">
    <location>
        <begin position="78"/>
        <end position="100"/>
    </location>
</feature>
<evidence type="ECO:0000313" key="5">
    <source>
        <dbReference type="Proteomes" id="UP000182498"/>
    </source>
</evidence>
<sequence length="188" mass="20089">MNDQQRPENPFRVTQPTPPSAAPASMPNMAPRAASPAMLAAPAQEKKQGKGGTVVLWLCAAFGAYMTVFGAFDVRYSVVYALGGVLLGLAITLGFGWPLYCRSRDRKALAAWEKDRSETRELSALLTSEDAAIAQALAPRPRPEPMPRNWKKVGTAVAIITVLGGVLISAGDAEYKENNPDAVTSTET</sequence>